<feature type="chain" id="PRO_5016790860" description="Lipoprotein LpqB" evidence="1">
    <location>
        <begin position="26"/>
        <end position="325"/>
    </location>
</feature>
<organism evidence="2 3">
    <name type="scientific">Acidipropionibacterium virtanenii</name>
    <dbReference type="NCBI Taxonomy" id="2057246"/>
    <lineage>
        <taxon>Bacteria</taxon>
        <taxon>Bacillati</taxon>
        <taxon>Actinomycetota</taxon>
        <taxon>Actinomycetes</taxon>
        <taxon>Propionibacteriales</taxon>
        <taxon>Propionibacteriaceae</taxon>
        <taxon>Acidipropionibacterium</taxon>
    </lineage>
</organism>
<keyword evidence="3" id="KW-1185">Reference proteome</keyword>
<dbReference type="AlphaFoldDB" id="A0A344UVZ9"/>
<sequence>MTSSIRLGGSWLRRLALIVAVCTLAAGCRGSATPDTPDPSLASMTPSSTVSASASLLKGRTAKAVVGELVTASGNSPVTKVDITARSVSITVRSGSSPQVWTWQRGRITTSSQQSAQTVSRPFNPDDFALDELDRILEIAARAVGSSKNQELQILEYNQGVVLMSVSTRPETRPVFFRADASPVTTVDFASTAGMTEALRDAVGDDTQVLAMAYQPGKGLMVDTRTGTDGIVLRRTRSTDLPAWAVERRGDTSATLFSPSDISPSVLADLMTRVPTAMSKPGEASKLSFTIDMSDNRSLPTIHFTLGTTTMVTDLEGKDITAQVR</sequence>
<name>A0A344UVZ9_9ACTN</name>
<evidence type="ECO:0000313" key="3">
    <source>
        <dbReference type="Proteomes" id="UP000251995"/>
    </source>
</evidence>
<accession>A0A344UVZ9</accession>
<protein>
    <recommendedName>
        <fullName evidence="4">Lipoprotein LpqB</fullName>
    </recommendedName>
</protein>
<dbReference type="PROSITE" id="PS51257">
    <property type="entry name" value="PROKAR_LIPOPROTEIN"/>
    <property type="match status" value="1"/>
</dbReference>
<gene>
    <name evidence="2" type="ORF">JS278_02301</name>
</gene>
<evidence type="ECO:0000256" key="1">
    <source>
        <dbReference type="SAM" id="SignalP"/>
    </source>
</evidence>
<dbReference type="KEGG" id="acij:JS278_02301"/>
<evidence type="ECO:0008006" key="4">
    <source>
        <dbReference type="Google" id="ProtNLM"/>
    </source>
</evidence>
<feature type="signal peptide" evidence="1">
    <location>
        <begin position="1"/>
        <end position="25"/>
    </location>
</feature>
<dbReference type="OrthoDB" id="3711884at2"/>
<reference evidence="2 3" key="1">
    <citation type="submission" date="2017-12" db="EMBL/GenBank/DDBJ databases">
        <title>The whole genome sequence of the Acidipropionibacterium virtanenii sp. nov. type strain JS278.</title>
        <authorList>
            <person name="Laine P."/>
            <person name="Deptula P."/>
            <person name="Varmanen P."/>
            <person name="Auvinen P."/>
        </authorList>
    </citation>
    <scope>NUCLEOTIDE SEQUENCE [LARGE SCALE GENOMIC DNA]</scope>
    <source>
        <strain evidence="2 3">JS278</strain>
    </source>
</reference>
<evidence type="ECO:0000313" key="2">
    <source>
        <dbReference type="EMBL" id="AXE39447.1"/>
    </source>
</evidence>
<keyword evidence="1" id="KW-0732">Signal</keyword>
<dbReference type="EMBL" id="CP025198">
    <property type="protein sequence ID" value="AXE39447.1"/>
    <property type="molecule type" value="Genomic_DNA"/>
</dbReference>
<proteinExistence type="predicted"/>
<dbReference type="Proteomes" id="UP000251995">
    <property type="component" value="Chromosome"/>
</dbReference>